<protein>
    <submittedName>
        <fullName evidence="2">Uncharacterized protein</fullName>
    </submittedName>
</protein>
<organism evidence="2 3">
    <name type="scientific">Staurois parvus</name>
    <dbReference type="NCBI Taxonomy" id="386267"/>
    <lineage>
        <taxon>Eukaryota</taxon>
        <taxon>Metazoa</taxon>
        <taxon>Chordata</taxon>
        <taxon>Craniata</taxon>
        <taxon>Vertebrata</taxon>
        <taxon>Euteleostomi</taxon>
        <taxon>Amphibia</taxon>
        <taxon>Batrachia</taxon>
        <taxon>Anura</taxon>
        <taxon>Neobatrachia</taxon>
        <taxon>Ranoidea</taxon>
        <taxon>Ranidae</taxon>
        <taxon>Staurois</taxon>
    </lineage>
</organism>
<evidence type="ECO:0000313" key="2">
    <source>
        <dbReference type="EMBL" id="CAI9556988.1"/>
    </source>
</evidence>
<name>A0ABN9CAA3_9NEOB</name>
<evidence type="ECO:0000256" key="1">
    <source>
        <dbReference type="SAM" id="MobiDB-lite"/>
    </source>
</evidence>
<proteinExistence type="predicted"/>
<feature type="compositionally biased region" description="Polar residues" evidence="1">
    <location>
        <begin position="279"/>
        <end position="291"/>
    </location>
</feature>
<feature type="compositionally biased region" description="Basic and acidic residues" evidence="1">
    <location>
        <begin position="416"/>
        <end position="433"/>
    </location>
</feature>
<feature type="non-terminal residue" evidence="2">
    <location>
        <position position="1"/>
    </location>
</feature>
<feature type="compositionally biased region" description="Polar residues" evidence="1">
    <location>
        <begin position="376"/>
        <end position="391"/>
    </location>
</feature>
<dbReference type="EMBL" id="CATNWA010008865">
    <property type="protein sequence ID" value="CAI9556988.1"/>
    <property type="molecule type" value="Genomic_DNA"/>
</dbReference>
<accession>A0ABN9CAA3</accession>
<comment type="caution">
    <text evidence="2">The sequence shown here is derived from an EMBL/GenBank/DDBJ whole genome shotgun (WGS) entry which is preliminary data.</text>
</comment>
<feature type="compositionally biased region" description="Basic and acidic residues" evidence="1">
    <location>
        <begin position="346"/>
        <end position="355"/>
    </location>
</feature>
<feature type="compositionally biased region" description="Basic residues" evidence="1">
    <location>
        <begin position="363"/>
        <end position="373"/>
    </location>
</feature>
<reference evidence="2" key="1">
    <citation type="submission" date="2023-05" db="EMBL/GenBank/DDBJ databases">
        <authorList>
            <person name="Stuckert A."/>
        </authorList>
    </citation>
    <scope>NUCLEOTIDE SEQUENCE</scope>
</reference>
<feature type="region of interest" description="Disordered" evidence="1">
    <location>
        <begin position="190"/>
        <end position="302"/>
    </location>
</feature>
<gene>
    <name evidence="2" type="ORF">SPARVUS_LOCUS4623408</name>
</gene>
<keyword evidence="3" id="KW-1185">Reference proteome</keyword>
<evidence type="ECO:0000313" key="3">
    <source>
        <dbReference type="Proteomes" id="UP001162483"/>
    </source>
</evidence>
<feature type="compositionally biased region" description="Basic residues" evidence="1">
    <location>
        <begin position="242"/>
        <end position="252"/>
    </location>
</feature>
<sequence length="467" mass="51482">SLETSAVEERVDNKQKVIAIENLGFTHEPNEDQGELNQQDPLFGTVVITTSELEEYISTSADSEMSLTSELYGPDIDITSLTQNGHIPVDIVNEVQSSSNEETITIYLNEVDHENREPGIKEENLPILQTSCHEDITIGQEQTLDDEMGMSNEPAVQEEDDLDFNVPFHSMLDVSAQKSRVLLLRKTSVRRRPGQRPVTFQEELADPLAPPPLEMGVPLAPESSSPTGEATETSNASEPLLRRKSSIRRRPRPATFQGESSLPWITSAEPPHPTEELGNESTISEQTLNRKSSIRQHQEQHPMAFEDEPIEQSLPLIMPQKMGVPNFLGGIPILSPTVAPAPESPHPAEEPRDEGTTSEPMLRRKSSVRRPKGKQPVTSEDQPTGPPSSVTAPIRMGVALFPGVPAHMSSAPVPSRPEEEPKEEKTASEELTIKPKKGFLKHAGFGGAHPGMMQELQARLHKKKPKE</sequence>
<feature type="compositionally biased region" description="Polar residues" evidence="1">
    <location>
        <begin position="222"/>
        <end position="237"/>
    </location>
</feature>
<feature type="region of interest" description="Disordered" evidence="1">
    <location>
        <begin position="335"/>
        <end position="450"/>
    </location>
</feature>
<dbReference type="Proteomes" id="UP001162483">
    <property type="component" value="Unassembled WGS sequence"/>
</dbReference>